<dbReference type="AlphaFoldDB" id="A0AAQ3P6R4"/>
<reference evidence="1 2" key="1">
    <citation type="journal article" date="2023" name="Life. Sci Alliance">
        <title>Evolutionary insights into 3D genome organization and epigenetic landscape of Vigna mungo.</title>
        <authorList>
            <person name="Junaid A."/>
            <person name="Singh B."/>
            <person name="Bhatia S."/>
        </authorList>
    </citation>
    <scope>NUCLEOTIDE SEQUENCE [LARGE SCALE GENOMIC DNA]</scope>
    <source>
        <strain evidence="1">Urdbean</strain>
    </source>
</reference>
<accession>A0AAQ3P6R4</accession>
<organism evidence="1 2">
    <name type="scientific">Vigna mungo</name>
    <name type="common">Black gram</name>
    <name type="synonym">Phaseolus mungo</name>
    <dbReference type="NCBI Taxonomy" id="3915"/>
    <lineage>
        <taxon>Eukaryota</taxon>
        <taxon>Viridiplantae</taxon>
        <taxon>Streptophyta</taxon>
        <taxon>Embryophyta</taxon>
        <taxon>Tracheophyta</taxon>
        <taxon>Spermatophyta</taxon>
        <taxon>Magnoliopsida</taxon>
        <taxon>eudicotyledons</taxon>
        <taxon>Gunneridae</taxon>
        <taxon>Pentapetalae</taxon>
        <taxon>rosids</taxon>
        <taxon>fabids</taxon>
        <taxon>Fabales</taxon>
        <taxon>Fabaceae</taxon>
        <taxon>Papilionoideae</taxon>
        <taxon>50 kb inversion clade</taxon>
        <taxon>NPAAA clade</taxon>
        <taxon>indigoferoid/millettioid clade</taxon>
        <taxon>Phaseoleae</taxon>
        <taxon>Vigna</taxon>
    </lineage>
</organism>
<evidence type="ECO:0000313" key="1">
    <source>
        <dbReference type="EMBL" id="WVZ22045.1"/>
    </source>
</evidence>
<dbReference type="Proteomes" id="UP001374535">
    <property type="component" value="Chromosome 1"/>
</dbReference>
<protein>
    <submittedName>
        <fullName evidence="1">Uncharacterized protein</fullName>
    </submittedName>
</protein>
<keyword evidence="2" id="KW-1185">Reference proteome</keyword>
<proteinExistence type="predicted"/>
<name>A0AAQ3P6R4_VIGMU</name>
<dbReference type="EMBL" id="CP144700">
    <property type="protein sequence ID" value="WVZ22045.1"/>
    <property type="molecule type" value="Genomic_DNA"/>
</dbReference>
<gene>
    <name evidence="1" type="ORF">V8G54_000589</name>
</gene>
<sequence>MAHKRKETHVSIGKKLALVSSRENKVSPSRRSLQRGAGATVEDDYVIRLCRLVMMLVALHCCGANHVSGLKEISGSLGFDLLCFRSFTTTLLKGMRNWQFGFAMLVAEHLEQRRDQCVICFKISDDGGAKMVAGYKYGGATQFITIEIASLKFSLQVRYWRFCGNPVVAEVGRSWTQERMKKGAKEESQPLLSASFNAKRQLCEDNHRLTLKRQR</sequence>
<evidence type="ECO:0000313" key="2">
    <source>
        <dbReference type="Proteomes" id="UP001374535"/>
    </source>
</evidence>